<comment type="similarity">
    <text evidence="4">Belongs to the gamma-glutamyltransferase family.</text>
</comment>
<comment type="catalytic activity">
    <reaction evidence="1">
        <text>an S-substituted glutathione + H2O = an S-substituted L-cysteinylglycine + L-glutamate</text>
        <dbReference type="Rhea" id="RHEA:59468"/>
        <dbReference type="ChEBI" id="CHEBI:15377"/>
        <dbReference type="ChEBI" id="CHEBI:29985"/>
        <dbReference type="ChEBI" id="CHEBI:90779"/>
        <dbReference type="ChEBI" id="CHEBI:143103"/>
        <dbReference type="EC" id="3.4.19.13"/>
    </reaction>
</comment>
<evidence type="ECO:0000256" key="4">
    <source>
        <dbReference type="ARBA" id="ARBA00009381"/>
    </source>
</evidence>
<evidence type="ECO:0008006" key="13">
    <source>
        <dbReference type="Google" id="ProtNLM"/>
    </source>
</evidence>
<dbReference type="AlphaFoldDB" id="A0A6N2LXL4"/>
<dbReference type="GO" id="GO:0005886">
    <property type="term" value="C:plasma membrane"/>
    <property type="evidence" value="ECO:0007669"/>
    <property type="project" value="TreeGrafter"/>
</dbReference>
<evidence type="ECO:0000256" key="8">
    <source>
        <dbReference type="ARBA" id="ARBA00023315"/>
    </source>
</evidence>
<reference evidence="12" key="1">
    <citation type="submission" date="2019-03" db="EMBL/GenBank/DDBJ databases">
        <authorList>
            <person name="Mank J."/>
            <person name="Almeida P."/>
        </authorList>
    </citation>
    <scope>NUCLEOTIDE SEQUENCE</scope>
    <source>
        <strain evidence="12">78183</strain>
    </source>
</reference>
<evidence type="ECO:0000256" key="10">
    <source>
        <dbReference type="PIRSR" id="PIRSR600101-1"/>
    </source>
</evidence>
<comment type="pathway">
    <text evidence="3">Sulfur metabolism; glutathione metabolism.</text>
</comment>
<feature type="active site" description="Nucleophile" evidence="10">
    <location>
        <position position="220"/>
    </location>
</feature>
<dbReference type="GO" id="GO:0103068">
    <property type="term" value="F:leukotriene C4 gamma-glutamyl transferase activity"/>
    <property type="evidence" value="ECO:0007669"/>
    <property type="project" value="UniProtKB-EC"/>
</dbReference>
<evidence type="ECO:0000256" key="5">
    <source>
        <dbReference type="ARBA" id="ARBA00022679"/>
    </source>
</evidence>
<dbReference type="GO" id="GO:0036374">
    <property type="term" value="F:glutathione hydrolase activity"/>
    <property type="evidence" value="ECO:0007669"/>
    <property type="project" value="UniProtKB-EC"/>
</dbReference>
<keyword evidence="6" id="KW-0378">Hydrolase</keyword>
<organism evidence="12">
    <name type="scientific">Salix viminalis</name>
    <name type="common">Common osier</name>
    <name type="synonym">Basket willow</name>
    <dbReference type="NCBI Taxonomy" id="40686"/>
    <lineage>
        <taxon>Eukaryota</taxon>
        <taxon>Viridiplantae</taxon>
        <taxon>Streptophyta</taxon>
        <taxon>Embryophyta</taxon>
        <taxon>Tracheophyta</taxon>
        <taxon>Spermatophyta</taxon>
        <taxon>Magnoliopsida</taxon>
        <taxon>eudicotyledons</taxon>
        <taxon>Gunneridae</taxon>
        <taxon>Pentapetalae</taxon>
        <taxon>rosids</taxon>
        <taxon>fabids</taxon>
        <taxon>Malpighiales</taxon>
        <taxon>Salicaceae</taxon>
        <taxon>Saliceae</taxon>
        <taxon>Salix</taxon>
    </lineage>
</organism>
<evidence type="ECO:0000256" key="11">
    <source>
        <dbReference type="PIRSR" id="PIRSR600101-2"/>
    </source>
</evidence>
<dbReference type="Gene3D" id="1.10.246.130">
    <property type="match status" value="1"/>
</dbReference>
<dbReference type="PANTHER" id="PTHR11686:SF34">
    <property type="entry name" value="GLUTATHIONE HYDROLASE 1-RELATED"/>
    <property type="match status" value="1"/>
</dbReference>
<dbReference type="InterPro" id="IPR043137">
    <property type="entry name" value="GGT_ssub_C"/>
</dbReference>
<feature type="binding site" evidence="11">
    <location>
        <position position="312"/>
    </location>
    <ligand>
        <name>L-glutamate</name>
        <dbReference type="ChEBI" id="CHEBI:29985"/>
    </ligand>
</feature>
<dbReference type="EMBL" id="CAADRP010001641">
    <property type="protein sequence ID" value="VFU46229.1"/>
    <property type="molecule type" value="Genomic_DNA"/>
</dbReference>
<keyword evidence="8" id="KW-0012">Acyltransferase</keyword>
<sequence length="424" mass="46387">MRETAPIQASENMYDGNATLQASGSLSIAVPGELAGLYKAWKQHGRLPWERLVRPAEKLARRGFKISRYLRMQMEKTQSGILADEGLRNLFTSNGELLQPGDICYNKKLADTLRAVSKGVEAFYNGPIGFNLILKILAQYGVPEGISGPLGFHRLIESLKHAFAVRMRLGDPDFVDVAQVISDMISLKFAQELKKTIHDNMTFDPGHYGGRWNQVDDHGTSHLSIVDSEQNAVSMTSTVNSYFGAQILSPSTGIVLNNEMSDFSMPENNTGNVSLPAPSNFIRPGKRPLSSMTPTIVLKDEQLRGVVGASGGAMIIAGTTEVFLNHFAKGMDPLSSILSPRVYHKLIPNVVEYENWTTVYGDHFEVSADVRASLQKRGHVLQGIAGGTICQFIVQDLETSRGNKLVRKLVGVSDPRKGGLPAGY</sequence>
<feature type="binding site" evidence="11">
    <location>
        <begin position="290"/>
        <end position="291"/>
    </location>
    <ligand>
        <name>L-glutamate</name>
        <dbReference type="ChEBI" id="CHEBI:29985"/>
    </ligand>
</feature>
<dbReference type="FunFam" id="3.60.20.40:FF:000004">
    <property type="entry name" value="Glutathione hydrolase 1"/>
    <property type="match status" value="1"/>
</dbReference>
<dbReference type="Pfam" id="PF01019">
    <property type="entry name" value="G_glu_transpept"/>
    <property type="match status" value="1"/>
</dbReference>
<dbReference type="GO" id="GO:0006751">
    <property type="term" value="P:glutathione catabolic process"/>
    <property type="evidence" value="ECO:0007669"/>
    <property type="project" value="InterPro"/>
</dbReference>
<evidence type="ECO:0000313" key="12">
    <source>
        <dbReference type="EMBL" id="VFU46229.1"/>
    </source>
</evidence>
<dbReference type="SUPFAM" id="SSF56235">
    <property type="entry name" value="N-terminal nucleophile aminohydrolases (Ntn hydrolases)"/>
    <property type="match status" value="1"/>
</dbReference>
<dbReference type="InterPro" id="IPR043138">
    <property type="entry name" value="GGT_lsub"/>
</dbReference>
<dbReference type="InterPro" id="IPR029055">
    <property type="entry name" value="Ntn_hydrolases_N"/>
</dbReference>
<name>A0A6N2LXL4_SALVM</name>
<dbReference type="FunFam" id="1.10.246.130:FF:000001">
    <property type="entry name" value="Gamma-glutamyltransferase 5 isoform 1"/>
    <property type="match status" value="1"/>
</dbReference>
<evidence type="ECO:0000256" key="3">
    <source>
        <dbReference type="ARBA" id="ARBA00005115"/>
    </source>
</evidence>
<dbReference type="PANTHER" id="PTHR11686">
    <property type="entry name" value="GAMMA GLUTAMYL TRANSPEPTIDASE"/>
    <property type="match status" value="1"/>
</dbReference>
<comment type="catalytic activity">
    <reaction evidence="2">
        <text>glutathione + H2O = L-cysteinylglycine + L-glutamate</text>
        <dbReference type="Rhea" id="RHEA:28807"/>
        <dbReference type="ChEBI" id="CHEBI:15377"/>
        <dbReference type="ChEBI" id="CHEBI:29985"/>
        <dbReference type="ChEBI" id="CHEBI:57925"/>
        <dbReference type="ChEBI" id="CHEBI:61694"/>
        <dbReference type="EC" id="3.4.19.13"/>
    </reaction>
</comment>
<feature type="binding site" evidence="11">
    <location>
        <begin position="238"/>
        <end position="240"/>
    </location>
    <ligand>
        <name>L-glutamate</name>
        <dbReference type="ChEBI" id="CHEBI:29985"/>
    </ligand>
</feature>
<dbReference type="GO" id="GO:0016756">
    <property type="term" value="F:glutathione gamma-glutamylcysteinyltransferase activity"/>
    <property type="evidence" value="ECO:0007669"/>
    <property type="project" value="UniProtKB-ARBA"/>
</dbReference>
<dbReference type="PRINTS" id="PR01210">
    <property type="entry name" value="GGTRANSPTASE"/>
</dbReference>
<keyword evidence="7" id="KW-0325">Glycoprotein</keyword>
<feature type="binding site" evidence="11">
    <location>
        <position position="262"/>
    </location>
    <ligand>
        <name>L-glutamate</name>
        <dbReference type="ChEBI" id="CHEBI:29985"/>
    </ligand>
</feature>
<evidence type="ECO:0000256" key="6">
    <source>
        <dbReference type="ARBA" id="ARBA00022801"/>
    </source>
</evidence>
<keyword evidence="5" id="KW-0808">Transferase</keyword>
<evidence type="ECO:0000256" key="7">
    <source>
        <dbReference type="ARBA" id="ARBA00023180"/>
    </source>
</evidence>
<evidence type="ECO:0000256" key="1">
    <source>
        <dbReference type="ARBA" id="ARBA00001049"/>
    </source>
</evidence>
<dbReference type="InterPro" id="IPR000101">
    <property type="entry name" value="GGT_peptidase"/>
</dbReference>
<evidence type="ECO:0000256" key="2">
    <source>
        <dbReference type="ARBA" id="ARBA00001089"/>
    </source>
</evidence>
<dbReference type="Gene3D" id="3.60.20.40">
    <property type="match status" value="1"/>
</dbReference>
<gene>
    <name evidence="12" type="ORF">SVIM_LOCUS292659</name>
</gene>
<accession>A0A6N2LXL4</accession>
<evidence type="ECO:0000256" key="9">
    <source>
        <dbReference type="ARBA" id="ARBA00047417"/>
    </source>
</evidence>
<feature type="binding site" evidence="11">
    <location>
        <position position="2"/>
    </location>
    <ligand>
        <name>L-glutamate</name>
        <dbReference type="ChEBI" id="CHEBI:29985"/>
    </ligand>
</feature>
<protein>
    <recommendedName>
        <fullName evidence="13">Gamma-glutamyltranspeptidase</fullName>
    </recommendedName>
</protein>
<proteinExistence type="inferred from homology"/>
<comment type="catalytic activity">
    <reaction evidence="9">
        <text>an N-terminal (5-L-glutamyl)-[peptide] + an alpha-amino acid = 5-L-glutamyl amino acid + an N-terminal L-alpha-aminoacyl-[peptide]</text>
        <dbReference type="Rhea" id="RHEA:23904"/>
        <dbReference type="Rhea" id="RHEA-COMP:9780"/>
        <dbReference type="Rhea" id="RHEA-COMP:9795"/>
        <dbReference type="ChEBI" id="CHEBI:77644"/>
        <dbReference type="ChEBI" id="CHEBI:78597"/>
        <dbReference type="ChEBI" id="CHEBI:78599"/>
        <dbReference type="ChEBI" id="CHEBI:78608"/>
        <dbReference type="EC" id="2.3.2.2"/>
    </reaction>
</comment>